<evidence type="ECO:0000313" key="2">
    <source>
        <dbReference type="EMBL" id="SVD80637.1"/>
    </source>
</evidence>
<keyword evidence="1" id="KW-1133">Transmembrane helix</keyword>
<reference evidence="2" key="1">
    <citation type="submission" date="2018-05" db="EMBL/GenBank/DDBJ databases">
        <authorList>
            <person name="Lanie J.A."/>
            <person name="Ng W.-L."/>
            <person name="Kazmierczak K.M."/>
            <person name="Andrzejewski T.M."/>
            <person name="Davidsen T.M."/>
            <person name="Wayne K.J."/>
            <person name="Tettelin H."/>
            <person name="Glass J.I."/>
            <person name="Rusch D."/>
            <person name="Podicherti R."/>
            <person name="Tsui H.-C.T."/>
            <person name="Winkler M.E."/>
        </authorList>
    </citation>
    <scope>NUCLEOTIDE SEQUENCE</scope>
</reference>
<accession>A0A382YBC8</accession>
<dbReference type="AlphaFoldDB" id="A0A382YBC8"/>
<feature type="transmembrane region" description="Helical" evidence="1">
    <location>
        <begin position="12"/>
        <end position="34"/>
    </location>
</feature>
<protein>
    <submittedName>
        <fullName evidence="2">Uncharacterized protein</fullName>
    </submittedName>
</protein>
<organism evidence="2">
    <name type="scientific">marine metagenome</name>
    <dbReference type="NCBI Taxonomy" id="408172"/>
    <lineage>
        <taxon>unclassified sequences</taxon>
        <taxon>metagenomes</taxon>
        <taxon>ecological metagenomes</taxon>
    </lineage>
</organism>
<feature type="non-terminal residue" evidence="2">
    <location>
        <position position="1"/>
    </location>
</feature>
<keyword evidence="1" id="KW-0472">Membrane</keyword>
<evidence type="ECO:0000256" key="1">
    <source>
        <dbReference type="SAM" id="Phobius"/>
    </source>
</evidence>
<keyword evidence="1" id="KW-0812">Transmembrane</keyword>
<gene>
    <name evidence="2" type="ORF">METZ01_LOCUS433491</name>
</gene>
<sequence length="57" mass="6529">KAQNPVFPQVFLVIAEYLPGGMLVILAYPIFFWLEPEAVDGHETCLPQSLYEACRRF</sequence>
<proteinExistence type="predicted"/>
<dbReference type="EMBL" id="UINC01174487">
    <property type="protein sequence ID" value="SVD80637.1"/>
    <property type="molecule type" value="Genomic_DNA"/>
</dbReference>
<name>A0A382YBC8_9ZZZZ</name>